<organism evidence="1">
    <name type="scientific">Rhizophagus irregularis (strain DAOM 181602 / DAOM 197198 / MUCL 43194)</name>
    <name type="common">Arbuscular mycorrhizal fungus</name>
    <name type="synonym">Glomus intraradices</name>
    <dbReference type="NCBI Taxonomy" id="747089"/>
    <lineage>
        <taxon>Eukaryota</taxon>
        <taxon>Fungi</taxon>
        <taxon>Fungi incertae sedis</taxon>
        <taxon>Mucoromycota</taxon>
        <taxon>Glomeromycotina</taxon>
        <taxon>Glomeromycetes</taxon>
        <taxon>Glomerales</taxon>
        <taxon>Glomeraceae</taxon>
        <taxon>Rhizophagus</taxon>
    </lineage>
</organism>
<dbReference type="AlphaFoldDB" id="U9TSL8"/>
<gene>
    <name evidence="1" type="ORF">GLOINDRAFT_28675</name>
</gene>
<sequence length="81" mass="9086">METMNFDVVLFGHIHLESEDSAGTFTTKNETSTLTASNHPSKNLFPIIHYHRPSDHPSSGQASDHSQAFKVQTDSFRIEVQ</sequence>
<dbReference type="EMBL" id="KI286373">
    <property type="protein sequence ID" value="ESA11095.1"/>
    <property type="molecule type" value="Genomic_DNA"/>
</dbReference>
<protein>
    <submittedName>
        <fullName evidence="1">Uncharacterized protein</fullName>
    </submittedName>
</protein>
<dbReference type="HOGENOM" id="CLU_2575075_0_0_1"/>
<proteinExistence type="predicted"/>
<reference evidence="1" key="1">
    <citation type="submission" date="2013-07" db="EMBL/GenBank/DDBJ databases">
        <title>The genome of an arbuscular mycorrhizal fungus provides insights into the evolution of the oldest plant symbiosis.</title>
        <authorList>
            <consortium name="DOE Joint Genome Institute"/>
            <person name="Tisserant E."/>
            <person name="Malbreil M."/>
            <person name="Kuo A."/>
            <person name="Kohler A."/>
            <person name="Symeonidi A."/>
            <person name="Balestrini R."/>
            <person name="Charron P."/>
            <person name="Duensing N."/>
            <person name="Frei-dit-Frey N."/>
            <person name="Gianinazzi-Pearson V."/>
            <person name="Gilbert B."/>
            <person name="Handa Y."/>
            <person name="Hijri M."/>
            <person name="Kaul R."/>
            <person name="Kawaguchi M."/>
            <person name="Krajinski F."/>
            <person name="Lammers P."/>
            <person name="Lapierre D."/>
            <person name="Masclaux F.G."/>
            <person name="Murat C."/>
            <person name="Morin E."/>
            <person name="Ndikumana S."/>
            <person name="Pagni M."/>
            <person name="Petitpierre D."/>
            <person name="Requena N."/>
            <person name="Rosikiewicz P."/>
            <person name="Riley R."/>
            <person name="Saito K."/>
            <person name="San Clemente H."/>
            <person name="Shapiro H."/>
            <person name="van Tuinen D."/>
            <person name="Becard G."/>
            <person name="Bonfante P."/>
            <person name="Paszkowski U."/>
            <person name="Shachar-Hill Y."/>
            <person name="Young J.P."/>
            <person name="Sanders I.R."/>
            <person name="Henrissat B."/>
            <person name="Rensing S.A."/>
            <person name="Grigoriev I.V."/>
            <person name="Corradi N."/>
            <person name="Roux C."/>
            <person name="Martin F."/>
        </authorList>
    </citation>
    <scope>NUCLEOTIDE SEQUENCE</scope>
    <source>
        <strain evidence="1">DAOM 197198</strain>
    </source>
</reference>
<accession>U9TSL8</accession>
<evidence type="ECO:0000313" key="1">
    <source>
        <dbReference type="EMBL" id="ESA11095.1"/>
    </source>
</evidence>
<name>U9TSL8_RHIID</name>